<dbReference type="EMBL" id="BAAATR010000024">
    <property type="protein sequence ID" value="GAA2259174.1"/>
    <property type="molecule type" value="Genomic_DNA"/>
</dbReference>
<keyword evidence="2" id="KW-0812">Transmembrane</keyword>
<evidence type="ECO:0000313" key="4">
    <source>
        <dbReference type="EMBL" id="GAA2259174.1"/>
    </source>
</evidence>
<sequence>MAMIGPYVGWVEQSIRTQPPGPRRRPPAGTAAEAAVPGPATPPESRVRQPSRRRTAVQPAPPKARLRLTLQLGARERPRSGRPARLTAVGTGVVAVAGTVLVAAVDRLLFDEIGVLFGIGYLVVCFQLAIRVRFADLAAAPISGPIAFAAALVIFEPVASPGVTGQVVALAAGLAVRAEWLFGGTGLAGVIVAARFVAQRRLRRSRSNG</sequence>
<organism evidence="4 5">
    <name type="scientific">Kitasatospora cystarginea</name>
    <dbReference type="NCBI Taxonomy" id="58350"/>
    <lineage>
        <taxon>Bacteria</taxon>
        <taxon>Bacillati</taxon>
        <taxon>Actinomycetota</taxon>
        <taxon>Actinomycetes</taxon>
        <taxon>Kitasatosporales</taxon>
        <taxon>Streptomycetaceae</taxon>
        <taxon>Kitasatospora</taxon>
    </lineage>
</organism>
<keyword evidence="2" id="KW-1133">Transmembrane helix</keyword>
<feature type="compositionally biased region" description="Low complexity" evidence="1">
    <location>
        <begin position="27"/>
        <end position="38"/>
    </location>
</feature>
<feature type="transmembrane region" description="Helical" evidence="2">
    <location>
        <begin position="137"/>
        <end position="160"/>
    </location>
</feature>
<keyword evidence="2" id="KW-0472">Membrane</keyword>
<protein>
    <submittedName>
        <fullName evidence="4">Membrane protein</fullName>
    </submittedName>
</protein>
<feature type="domain" description="DUF6542" evidence="3">
    <location>
        <begin position="85"/>
        <end position="201"/>
    </location>
</feature>
<evidence type="ECO:0000313" key="5">
    <source>
        <dbReference type="Proteomes" id="UP001500305"/>
    </source>
</evidence>
<feature type="transmembrane region" description="Helical" evidence="2">
    <location>
        <begin position="109"/>
        <end position="130"/>
    </location>
</feature>
<gene>
    <name evidence="4" type="ORF">GCM10010430_49030</name>
</gene>
<feature type="region of interest" description="Disordered" evidence="1">
    <location>
        <begin position="11"/>
        <end position="61"/>
    </location>
</feature>
<evidence type="ECO:0000256" key="1">
    <source>
        <dbReference type="SAM" id="MobiDB-lite"/>
    </source>
</evidence>
<reference evidence="4 5" key="1">
    <citation type="journal article" date="2019" name="Int. J. Syst. Evol. Microbiol.">
        <title>The Global Catalogue of Microorganisms (GCM) 10K type strain sequencing project: providing services to taxonomists for standard genome sequencing and annotation.</title>
        <authorList>
            <consortium name="The Broad Institute Genomics Platform"/>
            <consortium name="The Broad Institute Genome Sequencing Center for Infectious Disease"/>
            <person name="Wu L."/>
            <person name="Ma J."/>
        </authorList>
    </citation>
    <scope>NUCLEOTIDE SEQUENCE [LARGE SCALE GENOMIC DNA]</scope>
    <source>
        <strain evidence="4 5">JCM 7356</strain>
    </source>
</reference>
<dbReference type="InterPro" id="IPR046672">
    <property type="entry name" value="DUF6542"/>
</dbReference>
<feature type="transmembrane region" description="Helical" evidence="2">
    <location>
        <begin position="180"/>
        <end position="198"/>
    </location>
</feature>
<dbReference type="Pfam" id="PF20177">
    <property type="entry name" value="DUF6542"/>
    <property type="match status" value="1"/>
</dbReference>
<feature type="transmembrane region" description="Helical" evidence="2">
    <location>
        <begin position="84"/>
        <end position="103"/>
    </location>
</feature>
<dbReference type="Proteomes" id="UP001500305">
    <property type="component" value="Unassembled WGS sequence"/>
</dbReference>
<proteinExistence type="predicted"/>
<accession>A0ABN3EIA2</accession>
<comment type="caution">
    <text evidence="4">The sequence shown here is derived from an EMBL/GenBank/DDBJ whole genome shotgun (WGS) entry which is preliminary data.</text>
</comment>
<keyword evidence="5" id="KW-1185">Reference proteome</keyword>
<evidence type="ECO:0000259" key="3">
    <source>
        <dbReference type="Pfam" id="PF20177"/>
    </source>
</evidence>
<evidence type="ECO:0000256" key="2">
    <source>
        <dbReference type="SAM" id="Phobius"/>
    </source>
</evidence>
<name>A0ABN3EIA2_9ACTN</name>